<sequence>MKLFFSRSNFITLTNVASIYRTEGGPKQASLYVDLGTKHESFATSGTLHSWALMSEDQNTAINVSHDFVKISPKGSLENPVDWVKQVLDKLTNPPSLRGAVNLRAQIPRDLVMMTAFGLEGYGMPITGLDKNFDAQGRFTHWREAALMLQAAVGADRMLLILNSFEHQEASQFKEAFEGLNPADPLFYHQSSIQYKGGNCRIITEDKHKRIEHCFQAEDSPCLRIFPHLVSHRLETNFHRFTRVFREVSLAGLRVEGTSPISGAVEREMKDSWSEFTEWVPGDVLEAAKEKAKEECELQMSNIDTKNDMIASRFFKERNINIDDYSTQISQVTPDEMASWFKDAVRSRETFVRVD</sequence>
<organism evidence="1 2">
    <name type="scientific">Euplotes crassus</name>
    <dbReference type="NCBI Taxonomy" id="5936"/>
    <lineage>
        <taxon>Eukaryota</taxon>
        <taxon>Sar</taxon>
        <taxon>Alveolata</taxon>
        <taxon>Ciliophora</taxon>
        <taxon>Intramacronucleata</taxon>
        <taxon>Spirotrichea</taxon>
        <taxon>Hypotrichia</taxon>
        <taxon>Euplotida</taxon>
        <taxon>Euplotidae</taxon>
        <taxon>Moneuplotes</taxon>
    </lineage>
</organism>
<gene>
    <name evidence="1" type="ORF">ECRASSUSDP1_LOCUS15651</name>
</gene>
<protein>
    <submittedName>
        <fullName evidence="1">Uncharacterized protein</fullName>
    </submittedName>
</protein>
<dbReference type="Proteomes" id="UP001295684">
    <property type="component" value="Unassembled WGS sequence"/>
</dbReference>
<dbReference type="EMBL" id="CAMPGE010015692">
    <property type="protein sequence ID" value="CAI2374299.1"/>
    <property type="molecule type" value="Genomic_DNA"/>
</dbReference>
<comment type="caution">
    <text evidence="1">The sequence shown here is derived from an EMBL/GenBank/DDBJ whole genome shotgun (WGS) entry which is preliminary data.</text>
</comment>
<accession>A0AAD2CY32</accession>
<evidence type="ECO:0000313" key="1">
    <source>
        <dbReference type="EMBL" id="CAI2374299.1"/>
    </source>
</evidence>
<keyword evidence="2" id="KW-1185">Reference proteome</keyword>
<evidence type="ECO:0000313" key="2">
    <source>
        <dbReference type="Proteomes" id="UP001295684"/>
    </source>
</evidence>
<dbReference type="AlphaFoldDB" id="A0AAD2CY32"/>
<name>A0AAD2CY32_EUPCR</name>
<reference evidence="1" key="1">
    <citation type="submission" date="2023-07" db="EMBL/GenBank/DDBJ databases">
        <authorList>
            <consortium name="AG Swart"/>
            <person name="Singh M."/>
            <person name="Singh A."/>
            <person name="Seah K."/>
            <person name="Emmerich C."/>
        </authorList>
    </citation>
    <scope>NUCLEOTIDE SEQUENCE</scope>
    <source>
        <strain evidence="1">DP1</strain>
    </source>
</reference>
<proteinExistence type="predicted"/>